<protein>
    <submittedName>
        <fullName evidence="1">Uncharacterized protein</fullName>
    </submittedName>
</protein>
<dbReference type="EMBL" id="JASNGB010000338">
    <property type="protein sequence ID" value="MDL2345872.1"/>
    <property type="molecule type" value="Genomic_DNA"/>
</dbReference>
<reference evidence="1 2" key="1">
    <citation type="submission" date="2023-05" db="EMBL/GenBank/DDBJ databases">
        <authorList>
            <person name="Gao F."/>
        </authorList>
    </citation>
    <scope>NUCLEOTIDE SEQUENCE [LARGE SCALE GENOMIC DNA]</scope>
    <source>
        <strain evidence="1 2">MIMF12</strain>
    </source>
</reference>
<evidence type="ECO:0000313" key="1">
    <source>
        <dbReference type="EMBL" id="MDL2345872.1"/>
    </source>
</evidence>
<keyword evidence="2" id="KW-1185">Reference proteome</keyword>
<sequence>MRLDGVTGWNARTGWLGDLRATGTVPGGALGARLTGAGPLALAASVGPARVTGSFPADLPLRPGGTLDLAALDVGALWE</sequence>
<proteinExistence type="predicted"/>
<comment type="caution">
    <text evidence="1">The sequence shown here is derived from an EMBL/GenBank/DDBJ whole genome shotgun (WGS) entry which is preliminary data.</text>
</comment>
<accession>A0ABT7JMQ6</accession>
<dbReference type="RefSeq" id="WP_285525625.1">
    <property type="nucleotide sequence ID" value="NZ_JASNGB010000338.1"/>
</dbReference>
<name>A0ABT7JMQ6_9DEIO</name>
<organism evidence="1 2">
    <name type="scientific">Deinococcus rhizophilus</name>
    <dbReference type="NCBI Taxonomy" id="3049544"/>
    <lineage>
        <taxon>Bacteria</taxon>
        <taxon>Thermotogati</taxon>
        <taxon>Deinococcota</taxon>
        <taxon>Deinococci</taxon>
        <taxon>Deinococcales</taxon>
        <taxon>Deinococcaceae</taxon>
        <taxon>Deinococcus</taxon>
    </lineage>
</organism>
<evidence type="ECO:0000313" key="2">
    <source>
        <dbReference type="Proteomes" id="UP001302059"/>
    </source>
</evidence>
<feature type="non-terminal residue" evidence="1">
    <location>
        <position position="79"/>
    </location>
</feature>
<gene>
    <name evidence="1" type="ORF">QOL99_17215</name>
</gene>
<dbReference type="Proteomes" id="UP001302059">
    <property type="component" value="Unassembled WGS sequence"/>
</dbReference>